<dbReference type="Pfam" id="PF00109">
    <property type="entry name" value="ketoacyl-synt"/>
    <property type="match status" value="1"/>
</dbReference>
<evidence type="ECO:0000256" key="1">
    <source>
        <dbReference type="ARBA" id="ARBA00005194"/>
    </source>
</evidence>
<dbReference type="NCBIfam" id="NF006618">
    <property type="entry name" value="PRK09185.1"/>
    <property type="match status" value="1"/>
</dbReference>
<comment type="pathway">
    <text evidence="1">Lipid metabolism; fatty acid biosynthesis.</text>
</comment>
<evidence type="ECO:0000256" key="4">
    <source>
        <dbReference type="RuleBase" id="RU003694"/>
    </source>
</evidence>
<proteinExistence type="inferred from homology"/>
<keyword evidence="7" id="KW-1185">Reference proteome</keyword>
<dbReference type="SMART" id="SM00825">
    <property type="entry name" value="PKS_KS"/>
    <property type="match status" value="1"/>
</dbReference>
<evidence type="ECO:0000313" key="6">
    <source>
        <dbReference type="EMBL" id="MBP0602110.1"/>
    </source>
</evidence>
<accession>A0ABS4B3Q4</accession>
<dbReference type="RefSeq" id="WP_209793242.1">
    <property type="nucleotide sequence ID" value="NZ_JAGIQF010000002.1"/>
</dbReference>
<dbReference type="PROSITE" id="PS00606">
    <property type="entry name" value="KS3_1"/>
    <property type="match status" value="1"/>
</dbReference>
<evidence type="ECO:0000313" key="7">
    <source>
        <dbReference type="Proteomes" id="UP000666661"/>
    </source>
</evidence>
<dbReference type="InterPro" id="IPR000794">
    <property type="entry name" value="Beta-ketoacyl_synthase"/>
</dbReference>
<comment type="similarity">
    <text evidence="2 4">Belongs to the thiolase-like superfamily. Beta-ketoacyl-ACP synthases family.</text>
</comment>
<feature type="domain" description="Ketosynthase family 3 (KS3)" evidence="5">
    <location>
        <begin position="1"/>
        <end position="406"/>
    </location>
</feature>
<keyword evidence="3 4" id="KW-0808">Transferase</keyword>
<sequence length="416" mass="42778">MNLNVKGAAPVAPCYIQGYGLICALGEGKAAVSAALARWQQADITPLDGERAVLSDGRLTPVGRVHAELPAIPAALCAYESRNNRLLLAALAQIQPALDGLKRRLGADRIAIVLGTSTSGIAEAEVAVAAMHSGQPLPAGFDYRQQELGSPSEFLARHLGLTGPAYTLSTACSSSARAFISGQRLLMSGLADAVIVGGADSLCGLTLNGFDSLESLSLERCRPFGRERRGINIGEGAALFLLTREHAELALLGAGESSDAWHISAPHPEGIGAEAAMAMALRQAGLGAADLDYINLHGTATRLNDEMESQALARLFGGKGTAPCSSTKMLTGHTLGAAGAIEAALCCLLMEQGLALPHQGGERDPALAPIALVQAGVASGRGRPVARVLSNSFAFGGNNASLLLGRTVPIDQGKEA</sequence>
<dbReference type="InterPro" id="IPR016039">
    <property type="entry name" value="Thiolase-like"/>
</dbReference>
<dbReference type="SUPFAM" id="SSF53901">
    <property type="entry name" value="Thiolase-like"/>
    <property type="match status" value="2"/>
</dbReference>
<protein>
    <submittedName>
        <fullName evidence="6">Beta-ketoacyl-[acyl-carrier-protein] synthase family protein</fullName>
    </submittedName>
</protein>
<dbReference type="EMBL" id="JAGIQF010000002">
    <property type="protein sequence ID" value="MBP0602110.1"/>
    <property type="molecule type" value="Genomic_DNA"/>
</dbReference>
<gene>
    <name evidence="6" type="ORF">J8I01_06220</name>
</gene>
<dbReference type="PANTHER" id="PTHR11712">
    <property type="entry name" value="POLYKETIDE SYNTHASE-RELATED"/>
    <property type="match status" value="1"/>
</dbReference>
<dbReference type="PROSITE" id="PS52004">
    <property type="entry name" value="KS3_2"/>
    <property type="match status" value="1"/>
</dbReference>
<dbReference type="Gene3D" id="3.40.47.10">
    <property type="match status" value="2"/>
</dbReference>
<evidence type="ECO:0000259" key="5">
    <source>
        <dbReference type="PROSITE" id="PS52004"/>
    </source>
</evidence>
<organism evidence="6 7">
    <name type="scientific">Aeromonas sanarellii</name>
    <dbReference type="NCBI Taxonomy" id="633415"/>
    <lineage>
        <taxon>Bacteria</taxon>
        <taxon>Pseudomonadati</taxon>
        <taxon>Pseudomonadota</taxon>
        <taxon>Gammaproteobacteria</taxon>
        <taxon>Aeromonadales</taxon>
        <taxon>Aeromonadaceae</taxon>
        <taxon>Aeromonas</taxon>
    </lineage>
</organism>
<dbReference type="PANTHER" id="PTHR11712:SF320">
    <property type="entry name" value="BETA-KETOACYL SYNTHASE"/>
    <property type="match status" value="1"/>
</dbReference>
<reference evidence="6 7" key="1">
    <citation type="submission" date="2021-03" db="EMBL/GenBank/DDBJ databases">
        <title>Plant growth promoting bacteria isolated from wild legumes nodules and trapping Phaseolus vulgaris L. nodules in the center and southern Mexico.</title>
        <authorList>
            <person name="Estrada P."/>
        </authorList>
    </citation>
    <scope>NUCLEOTIDE SEQUENCE [LARGE SCALE GENOMIC DNA]</scope>
    <source>
        <strain evidence="6 7">MaGu-431</strain>
    </source>
</reference>
<dbReference type="InterPro" id="IPR014030">
    <property type="entry name" value="Ketoacyl_synth_N"/>
</dbReference>
<dbReference type="CDD" id="cd00834">
    <property type="entry name" value="KAS_I_II"/>
    <property type="match status" value="1"/>
</dbReference>
<dbReference type="Pfam" id="PF02801">
    <property type="entry name" value="Ketoacyl-synt_C"/>
    <property type="match status" value="1"/>
</dbReference>
<dbReference type="InterPro" id="IPR018201">
    <property type="entry name" value="Ketoacyl_synth_AS"/>
</dbReference>
<dbReference type="InterPro" id="IPR014031">
    <property type="entry name" value="Ketoacyl_synth_C"/>
</dbReference>
<dbReference type="Proteomes" id="UP000666661">
    <property type="component" value="Unassembled WGS sequence"/>
</dbReference>
<dbReference type="InterPro" id="IPR020841">
    <property type="entry name" value="PKS_Beta-ketoAc_synthase_dom"/>
</dbReference>
<name>A0ABS4B3Q4_9GAMM</name>
<comment type="caution">
    <text evidence="6">The sequence shown here is derived from an EMBL/GenBank/DDBJ whole genome shotgun (WGS) entry which is preliminary data.</text>
</comment>
<evidence type="ECO:0000256" key="2">
    <source>
        <dbReference type="ARBA" id="ARBA00008467"/>
    </source>
</evidence>
<evidence type="ECO:0000256" key="3">
    <source>
        <dbReference type="ARBA" id="ARBA00022679"/>
    </source>
</evidence>